<dbReference type="InterPro" id="IPR011010">
    <property type="entry name" value="DNA_brk_join_enz"/>
</dbReference>
<comment type="caution">
    <text evidence="5">The sequence shown here is derived from an EMBL/GenBank/DDBJ whole genome shotgun (WGS) entry which is preliminary data.</text>
</comment>
<dbReference type="Gene3D" id="3.30.160.390">
    <property type="entry name" value="Integrase, DNA-binding domain"/>
    <property type="match status" value="1"/>
</dbReference>
<dbReference type="Pfam" id="PF00589">
    <property type="entry name" value="Phage_integrase"/>
    <property type="match status" value="1"/>
</dbReference>
<dbReference type="InterPro" id="IPR025166">
    <property type="entry name" value="Integrase_DNA_bind_dom"/>
</dbReference>
<evidence type="ECO:0000313" key="6">
    <source>
        <dbReference type="Proteomes" id="UP001501337"/>
    </source>
</evidence>
<name>A0ABP7NVY3_9GAMM</name>
<keyword evidence="2" id="KW-0229">DNA integration</keyword>
<evidence type="ECO:0000256" key="3">
    <source>
        <dbReference type="ARBA" id="ARBA00023172"/>
    </source>
</evidence>
<dbReference type="Proteomes" id="UP001501337">
    <property type="component" value="Unassembled WGS sequence"/>
</dbReference>
<dbReference type="PANTHER" id="PTHR30629">
    <property type="entry name" value="PROPHAGE INTEGRASE"/>
    <property type="match status" value="1"/>
</dbReference>
<proteinExistence type="inferred from homology"/>
<evidence type="ECO:0000256" key="2">
    <source>
        <dbReference type="ARBA" id="ARBA00022908"/>
    </source>
</evidence>
<evidence type="ECO:0000256" key="1">
    <source>
        <dbReference type="ARBA" id="ARBA00008857"/>
    </source>
</evidence>
<dbReference type="Gene3D" id="1.10.443.10">
    <property type="entry name" value="Intergrase catalytic core"/>
    <property type="match status" value="1"/>
</dbReference>
<evidence type="ECO:0000313" key="5">
    <source>
        <dbReference type="EMBL" id="GAA3954558.1"/>
    </source>
</evidence>
<organism evidence="5 6">
    <name type="scientific">Allohahella marinimesophila</name>
    <dbReference type="NCBI Taxonomy" id="1054972"/>
    <lineage>
        <taxon>Bacteria</taxon>
        <taxon>Pseudomonadati</taxon>
        <taxon>Pseudomonadota</taxon>
        <taxon>Gammaproteobacteria</taxon>
        <taxon>Oceanospirillales</taxon>
        <taxon>Hahellaceae</taxon>
        <taxon>Allohahella</taxon>
    </lineage>
</organism>
<sequence length="532" mass="59857">MATSRALVLSKTLIDKLEPEDSTYEIRDLSKYANGLHLRVNPGGTKTYFVAGRIRGAKTSGRFTVGNAQRISLIKARQLARQHHENMTAGVNPANAQKFDELKDVSLLKCFEDLLMSKGLVNNGRIEKELKTEVFKGGIKMQISESSFIKIPFKPSGVRPLTILDYHKSFRYTPAKLMKKPLRQISGLDVSEAHKRIMENTRGEGRSADKWAGLIRMLFKFAQSKYQDSEHRPIITHNPATNVDWSIEGGQSAKNKEAIPAKDLPAVWLALETLKSYGDSNPKSKNHFTAWSYFRFVMFTGLRLTSALETKWSQVNLERGVVEFYDSNAELMKGGKKFWLPLSSQARELLVEIKSHQDRSGINCEYLFPGADGKSHLSEPKDWVNKWNEAASISMRFSLHTLRHTFNTISVAAGVNPWVIKRLMNHTSRESADITSGYFTSEEAILRRGSQAMADELYRLVGERQVVNADTSGLVSEDIAEMAVDIAGRQQVNVQDLLRKWIRFGSLIESFADTATIKQLKHTAKSLDNGSK</sequence>
<dbReference type="PANTHER" id="PTHR30629:SF2">
    <property type="entry name" value="PROPHAGE INTEGRASE INTS-RELATED"/>
    <property type="match status" value="1"/>
</dbReference>
<evidence type="ECO:0000259" key="4">
    <source>
        <dbReference type="PROSITE" id="PS51898"/>
    </source>
</evidence>
<dbReference type="InterPro" id="IPR013762">
    <property type="entry name" value="Integrase-like_cat_sf"/>
</dbReference>
<accession>A0ABP7NVY3</accession>
<keyword evidence="6" id="KW-1185">Reference proteome</keyword>
<dbReference type="RefSeq" id="WP_344804228.1">
    <property type="nucleotide sequence ID" value="NZ_BAABBO010000007.1"/>
</dbReference>
<protein>
    <submittedName>
        <fullName evidence="5">Tyrosine-type recombinase/integrase</fullName>
    </submittedName>
</protein>
<dbReference type="EMBL" id="BAABBO010000007">
    <property type="protein sequence ID" value="GAA3954558.1"/>
    <property type="molecule type" value="Genomic_DNA"/>
</dbReference>
<reference evidence="6" key="1">
    <citation type="journal article" date="2019" name="Int. J. Syst. Evol. Microbiol.">
        <title>The Global Catalogue of Microorganisms (GCM) 10K type strain sequencing project: providing services to taxonomists for standard genome sequencing and annotation.</title>
        <authorList>
            <consortium name="The Broad Institute Genomics Platform"/>
            <consortium name="The Broad Institute Genome Sequencing Center for Infectious Disease"/>
            <person name="Wu L."/>
            <person name="Ma J."/>
        </authorList>
    </citation>
    <scope>NUCLEOTIDE SEQUENCE [LARGE SCALE GENOMIC DNA]</scope>
    <source>
        <strain evidence="6">JCM 17555</strain>
    </source>
</reference>
<feature type="domain" description="Tyr recombinase" evidence="4">
    <location>
        <begin position="254"/>
        <end position="453"/>
    </location>
</feature>
<dbReference type="InterPro" id="IPR002104">
    <property type="entry name" value="Integrase_catalytic"/>
</dbReference>
<dbReference type="InterPro" id="IPR050808">
    <property type="entry name" value="Phage_Integrase"/>
</dbReference>
<dbReference type="SUPFAM" id="SSF56349">
    <property type="entry name" value="DNA breaking-rejoining enzymes"/>
    <property type="match status" value="1"/>
</dbReference>
<gene>
    <name evidence="5" type="ORF">GCM10022278_11500</name>
</gene>
<keyword evidence="3" id="KW-0233">DNA recombination</keyword>
<dbReference type="InterPro" id="IPR038488">
    <property type="entry name" value="Integrase_DNA-bd_sf"/>
</dbReference>
<dbReference type="Pfam" id="PF13356">
    <property type="entry name" value="Arm-DNA-bind_3"/>
    <property type="match status" value="1"/>
</dbReference>
<comment type="similarity">
    <text evidence="1">Belongs to the 'phage' integrase family.</text>
</comment>
<dbReference type="PROSITE" id="PS51898">
    <property type="entry name" value="TYR_RECOMBINASE"/>
    <property type="match status" value="1"/>
</dbReference>